<name>A0AA38CGW1_TAXCH</name>
<dbReference type="InterPro" id="IPR045247">
    <property type="entry name" value="Oye-like"/>
</dbReference>
<keyword evidence="5" id="KW-0521">NADP</keyword>
<evidence type="ECO:0000256" key="5">
    <source>
        <dbReference type="ARBA" id="ARBA00022857"/>
    </source>
</evidence>
<dbReference type="PANTHER" id="PTHR22893:SF91">
    <property type="entry name" value="NADPH DEHYDROGENASE 2-RELATED"/>
    <property type="match status" value="1"/>
</dbReference>
<sequence>MSTRKYGEMSKLKPGSPLSRLSTTRETFSSIKFGIVEDLPMLVGICESYLSCNLFPCFSTLFRPTVHCNADYQPNGHSPLSSTSKLVSGKIGLPNHKDVADCSTPQPLKTEEIPTVVADFRKAARNAINAGFGGVELHGAHGYLIDQFMKDNVNNMID</sequence>
<comment type="similarity">
    <text evidence="2">Belongs to the NADH:flavin oxidoreductase/NADH oxidase family.</text>
</comment>
<reference evidence="8 9" key="1">
    <citation type="journal article" date="2021" name="Nat. Plants">
        <title>The Taxus genome provides insights into paclitaxel biosynthesis.</title>
        <authorList>
            <person name="Xiong X."/>
            <person name="Gou J."/>
            <person name="Liao Q."/>
            <person name="Li Y."/>
            <person name="Zhou Q."/>
            <person name="Bi G."/>
            <person name="Li C."/>
            <person name="Du R."/>
            <person name="Wang X."/>
            <person name="Sun T."/>
            <person name="Guo L."/>
            <person name="Liang H."/>
            <person name="Lu P."/>
            <person name="Wu Y."/>
            <person name="Zhang Z."/>
            <person name="Ro D.K."/>
            <person name="Shang Y."/>
            <person name="Huang S."/>
            <person name="Yan J."/>
        </authorList>
    </citation>
    <scope>NUCLEOTIDE SEQUENCE [LARGE SCALE GENOMIC DNA]</scope>
    <source>
        <strain evidence="8">Ta-2019</strain>
    </source>
</reference>
<evidence type="ECO:0000256" key="6">
    <source>
        <dbReference type="SAM" id="MobiDB-lite"/>
    </source>
</evidence>
<gene>
    <name evidence="8" type="ORF">KI387_028554</name>
</gene>
<keyword evidence="3" id="KW-0285">Flavoprotein</keyword>
<evidence type="ECO:0000256" key="4">
    <source>
        <dbReference type="ARBA" id="ARBA00022643"/>
    </source>
</evidence>
<proteinExistence type="inferred from homology"/>
<dbReference type="Proteomes" id="UP000824469">
    <property type="component" value="Unassembled WGS sequence"/>
</dbReference>
<accession>A0AA38CGW1</accession>
<dbReference type="AlphaFoldDB" id="A0AA38CGW1"/>
<dbReference type="SUPFAM" id="SSF51395">
    <property type="entry name" value="FMN-linked oxidoreductases"/>
    <property type="match status" value="1"/>
</dbReference>
<evidence type="ECO:0000313" key="8">
    <source>
        <dbReference type="EMBL" id="KAH9296872.1"/>
    </source>
</evidence>
<evidence type="ECO:0000256" key="2">
    <source>
        <dbReference type="ARBA" id="ARBA00005979"/>
    </source>
</evidence>
<dbReference type="PANTHER" id="PTHR22893">
    <property type="entry name" value="NADH OXIDOREDUCTASE-RELATED"/>
    <property type="match status" value="1"/>
</dbReference>
<dbReference type="InterPro" id="IPR001155">
    <property type="entry name" value="OxRdtase_FMN_N"/>
</dbReference>
<dbReference type="InterPro" id="IPR013785">
    <property type="entry name" value="Aldolase_TIM"/>
</dbReference>
<feature type="domain" description="NADH:flavin oxidoreductase/NADH oxidase N-terminal" evidence="7">
    <location>
        <begin position="92"/>
        <end position="156"/>
    </location>
</feature>
<protein>
    <recommendedName>
        <fullName evidence="7">NADH:flavin oxidoreductase/NADH oxidase N-terminal domain-containing protein</fullName>
    </recommendedName>
</protein>
<dbReference type="Gene3D" id="3.20.20.70">
    <property type="entry name" value="Aldolase class I"/>
    <property type="match status" value="1"/>
</dbReference>
<evidence type="ECO:0000313" key="9">
    <source>
        <dbReference type="Proteomes" id="UP000824469"/>
    </source>
</evidence>
<keyword evidence="4" id="KW-0288">FMN</keyword>
<evidence type="ECO:0000256" key="1">
    <source>
        <dbReference type="ARBA" id="ARBA00001917"/>
    </source>
</evidence>
<dbReference type="GO" id="GO:0016491">
    <property type="term" value="F:oxidoreductase activity"/>
    <property type="evidence" value="ECO:0007669"/>
    <property type="project" value="InterPro"/>
</dbReference>
<evidence type="ECO:0000256" key="3">
    <source>
        <dbReference type="ARBA" id="ARBA00022630"/>
    </source>
</evidence>
<evidence type="ECO:0000259" key="7">
    <source>
        <dbReference type="Pfam" id="PF00724"/>
    </source>
</evidence>
<dbReference type="EMBL" id="JAHRHJ020000010">
    <property type="protein sequence ID" value="KAH9296872.1"/>
    <property type="molecule type" value="Genomic_DNA"/>
</dbReference>
<keyword evidence="9" id="KW-1185">Reference proteome</keyword>
<feature type="region of interest" description="Disordered" evidence="6">
    <location>
        <begin position="1"/>
        <end position="21"/>
    </location>
</feature>
<comment type="caution">
    <text evidence="8">The sequence shown here is derived from an EMBL/GenBank/DDBJ whole genome shotgun (WGS) entry which is preliminary data.</text>
</comment>
<dbReference type="GO" id="GO:0010181">
    <property type="term" value="F:FMN binding"/>
    <property type="evidence" value="ECO:0007669"/>
    <property type="project" value="InterPro"/>
</dbReference>
<comment type="cofactor">
    <cofactor evidence="1">
        <name>FMN</name>
        <dbReference type="ChEBI" id="CHEBI:58210"/>
    </cofactor>
</comment>
<dbReference type="Pfam" id="PF00724">
    <property type="entry name" value="Oxidored_FMN"/>
    <property type="match status" value="1"/>
</dbReference>
<organism evidence="8 9">
    <name type="scientific">Taxus chinensis</name>
    <name type="common">Chinese yew</name>
    <name type="synonym">Taxus wallichiana var. chinensis</name>
    <dbReference type="NCBI Taxonomy" id="29808"/>
    <lineage>
        <taxon>Eukaryota</taxon>
        <taxon>Viridiplantae</taxon>
        <taxon>Streptophyta</taxon>
        <taxon>Embryophyta</taxon>
        <taxon>Tracheophyta</taxon>
        <taxon>Spermatophyta</taxon>
        <taxon>Pinopsida</taxon>
        <taxon>Pinidae</taxon>
        <taxon>Conifers II</taxon>
        <taxon>Cupressales</taxon>
        <taxon>Taxaceae</taxon>
        <taxon>Taxus</taxon>
    </lineage>
</organism>
<feature type="compositionally biased region" description="Basic and acidic residues" evidence="6">
    <location>
        <begin position="1"/>
        <end position="11"/>
    </location>
</feature>